<feature type="signal peptide" evidence="3">
    <location>
        <begin position="1"/>
        <end position="19"/>
    </location>
</feature>
<name>A0AAD2FZE0_9STRA</name>
<organism evidence="4 5">
    <name type="scientific">Cylindrotheca closterium</name>
    <dbReference type="NCBI Taxonomy" id="2856"/>
    <lineage>
        <taxon>Eukaryota</taxon>
        <taxon>Sar</taxon>
        <taxon>Stramenopiles</taxon>
        <taxon>Ochrophyta</taxon>
        <taxon>Bacillariophyta</taxon>
        <taxon>Bacillariophyceae</taxon>
        <taxon>Bacillariophycidae</taxon>
        <taxon>Bacillariales</taxon>
        <taxon>Bacillariaceae</taxon>
        <taxon>Cylindrotheca</taxon>
    </lineage>
</organism>
<feature type="region of interest" description="Disordered" evidence="1">
    <location>
        <begin position="44"/>
        <end position="74"/>
    </location>
</feature>
<evidence type="ECO:0000313" key="4">
    <source>
        <dbReference type="EMBL" id="CAJ1957837.1"/>
    </source>
</evidence>
<feature type="chain" id="PRO_5042235687" description="Fibronectin type-III domain-containing protein" evidence="3">
    <location>
        <begin position="20"/>
        <end position="283"/>
    </location>
</feature>
<keyword evidence="2" id="KW-1133">Transmembrane helix</keyword>
<evidence type="ECO:0008006" key="6">
    <source>
        <dbReference type="Google" id="ProtNLM"/>
    </source>
</evidence>
<proteinExistence type="predicted"/>
<comment type="caution">
    <text evidence="4">The sequence shown here is derived from an EMBL/GenBank/DDBJ whole genome shotgun (WGS) entry which is preliminary data.</text>
</comment>
<sequence length="283" mass="30145">MKFSALLLVVAGVVETSNAFVPFAPRAVVTGPLAMNKPFFADSEDTEQVAEAPAEAPAAAEAPAPTAGESSFEDEVEELAQEEIRKLKKASKFKTAGGVEYAPWMNMSADEEDEIRKVMKSKAEARRKRQLEEASASGALIMDSQAQELSGGGLQTKVINGDVELEWTTSSEAATKGFIIKRRAARTEEFEVLASWEDWGPLASKGPQGGSYRYLDSTTTPGGWVYRVTECENSGATNDICQALVDVQTEEEQRGAVIAAVGISVFAIAAVAAGILLDPVGGY</sequence>
<keyword evidence="3" id="KW-0732">Signal</keyword>
<accession>A0AAD2FZE0</accession>
<dbReference type="EMBL" id="CAKOGP040001958">
    <property type="protein sequence ID" value="CAJ1957837.1"/>
    <property type="molecule type" value="Genomic_DNA"/>
</dbReference>
<evidence type="ECO:0000256" key="1">
    <source>
        <dbReference type="SAM" id="MobiDB-lite"/>
    </source>
</evidence>
<evidence type="ECO:0000256" key="2">
    <source>
        <dbReference type="SAM" id="Phobius"/>
    </source>
</evidence>
<evidence type="ECO:0000313" key="5">
    <source>
        <dbReference type="Proteomes" id="UP001295423"/>
    </source>
</evidence>
<dbReference type="Proteomes" id="UP001295423">
    <property type="component" value="Unassembled WGS sequence"/>
</dbReference>
<keyword evidence="5" id="KW-1185">Reference proteome</keyword>
<dbReference type="AlphaFoldDB" id="A0AAD2FZE0"/>
<evidence type="ECO:0000256" key="3">
    <source>
        <dbReference type="SAM" id="SignalP"/>
    </source>
</evidence>
<feature type="compositionally biased region" description="Low complexity" evidence="1">
    <location>
        <begin position="50"/>
        <end position="65"/>
    </location>
</feature>
<reference evidence="4" key="1">
    <citation type="submission" date="2023-08" db="EMBL/GenBank/DDBJ databases">
        <authorList>
            <person name="Audoor S."/>
            <person name="Bilcke G."/>
        </authorList>
    </citation>
    <scope>NUCLEOTIDE SEQUENCE</scope>
</reference>
<keyword evidence="2" id="KW-0472">Membrane</keyword>
<keyword evidence="2" id="KW-0812">Transmembrane</keyword>
<protein>
    <recommendedName>
        <fullName evidence="6">Fibronectin type-III domain-containing protein</fullName>
    </recommendedName>
</protein>
<feature type="transmembrane region" description="Helical" evidence="2">
    <location>
        <begin position="256"/>
        <end position="277"/>
    </location>
</feature>
<gene>
    <name evidence="4" type="ORF">CYCCA115_LOCUS16900</name>
</gene>